<feature type="transmembrane region" description="Helical" evidence="1">
    <location>
        <begin position="233"/>
        <end position="253"/>
    </location>
</feature>
<accession>A0A9C9K0G6</accession>
<reference evidence="2" key="1">
    <citation type="journal article" date="2020" name="mSystems">
        <title>Genome- and Community-Level Interaction Insights into Carbon Utilization and Element Cycling Functions of Hydrothermarchaeota in Hydrothermal Sediment.</title>
        <authorList>
            <person name="Zhou Z."/>
            <person name="Liu Y."/>
            <person name="Xu W."/>
            <person name="Pan J."/>
            <person name="Luo Z.H."/>
            <person name="Li M."/>
        </authorList>
    </citation>
    <scope>NUCLEOTIDE SEQUENCE</scope>
    <source>
        <strain evidence="2">HyVt-388</strain>
    </source>
</reference>
<keyword evidence="1" id="KW-0812">Transmembrane</keyword>
<evidence type="ECO:0000313" key="2">
    <source>
        <dbReference type="EMBL" id="HEC79032.1"/>
    </source>
</evidence>
<sequence length="394" mass="43123">MNIIGWAGIVISLVFILVAARRSLPLALFLGAVILGLFTLPVPEIFKSILRTLSDPSIILLALAMGVIPMIGGVMKQSGQMDDLVKNLRIGRKGLMALSPAIMGLLPMPGGALLSAPILEKGGEGVSSELKVAINDWFRHLFVMIYPLSSALIASAKISSLNVYTAALYLMPTFFFALALGYIFFIRRVHGSITYTEEFSLRRLIIPLGIILIAPFLDFTLKKIFTLPVKELATFIGVSVAFAFSWKLSTVELNIKSIAKRMKPWNFTLIILGMFVFLHIFQSSNVAELIAAIPLTPATLCVVSGFILGFATGRVLLPASIILPVYLTAAPMTPVIFAIIYTSIFFGYVISPVHPCVGVSLEYFKVPLKNFFRLLLIPTFIIFIVALMISIFCI</sequence>
<protein>
    <submittedName>
        <fullName evidence="2">DUF401 family protein</fullName>
    </submittedName>
</protein>
<dbReference type="Pfam" id="PF04165">
    <property type="entry name" value="DUF401"/>
    <property type="match status" value="1"/>
</dbReference>
<feature type="transmembrane region" description="Helical" evidence="1">
    <location>
        <begin position="289"/>
        <end position="311"/>
    </location>
</feature>
<evidence type="ECO:0000256" key="1">
    <source>
        <dbReference type="SAM" id="Phobius"/>
    </source>
</evidence>
<evidence type="ECO:0000313" key="3">
    <source>
        <dbReference type="Proteomes" id="UP000885826"/>
    </source>
</evidence>
<dbReference type="AlphaFoldDB" id="A0A9C9K0G6"/>
<feature type="transmembrane region" description="Helical" evidence="1">
    <location>
        <begin position="323"/>
        <end position="351"/>
    </location>
</feature>
<feature type="transmembrane region" description="Helical" evidence="1">
    <location>
        <begin position="164"/>
        <end position="184"/>
    </location>
</feature>
<dbReference type="InterPro" id="IPR007294">
    <property type="entry name" value="DUF401"/>
</dbReference>
<feature type="transmembrane region" description="Helical" evidence="1">
    <location>
        <begin position="26"/>
        <end position="46"/>
    </location>
</feature>
<proteinExistence type="predicted"/>
<dbReference type="EMBL" id="DRIG01000085">
    <property type="protein sequence ID" value="HEC79032.1"/>
    <property type="molecule type" value="Genomic_DNA"/>
</dbReference>
<name>A0A9C9K0G6_UNCW3</name>
<keyword evidence="1" id="KW-1133">Transmembrane helix</keyword>
<feature type="transmembrane region" description="Helical" evidence="1">
    <location>
        <begin position="95"/>
        <end position="116"/>
    </location>
</feature>
<gene>
    <name evidence="2" type="ORF">ENI34_07830</name>
</gene>
<organism evidence="2 3">
    <name type="scientific">candidate division WOR-3 bacterium</name>
    <dbReference type="NCBI Taxonomy" id="2052148"/>
    <lineage>
        <taxon>Bacteria</taxon>
        <taxon>Bacteria division WOR-3</taxon>
    </lineage>
</organism>
<feature type="transmembrane region" description="Helical" evidence="1">
    <location>
        <begin position="204"/>
        <end position="221"/>
    </location>
</feature>
<keyword evidence="1" id="KW-0472">Membrane</keyword>
<feature type="transmembrane region" description="Helical" evidence="1">
    <location>
        <begin position="137"/>
        <end position="158"/>
    </location>
</feature>
<feature type="transmembrane region" description="Helical" evidence="1">
    <location>
        <begin position="58"/>
        <end position="75"/>
    </location>
</feature>
<feature type="transmembrane region" description="Helical" evidence="1">
    <location>
        <begin position="5"/>
        <end position="20"/>
    </location>
</feature>
<feature type="transmembrane region" description="Helical" evidence="1">
    <location>
        <begin position="265"/>
        <end position="283"/>
    </location>
</feature>
<dbReference type="PANTHER" id="PTHR39556:SF1">
    <property type="entry name" value="PROTEIN, PUTATIVE-RELATED"/>
    <property type="match status" value="1"/>
</dbReference>
<dbReference type="PANTHER" id="PTHR39556">
    <property type="entry name" value="PROTEIN, PUTATIVE-RELATED"/>
    <property type="match status" value="1"/>
</dbReference>
<dbReference type="Proteomes" id="UP000885826">
    <property type="component" value="Unassembled WGS sequence"/>
</dbReference>
<comment type="caution">
    <text evidence="2">The sequence shown here is derived from an EMBL/GenBank/DDBJ whole genome shotgun (WGS) entry which is preliminary data.</text>
</comment>
<feature type="transmembrane region" description="Helical" evidence="1">
    <location>
        <begin position="371"/>
        <end position="393"/>
    </location>
</feature>